<evidence type="ECO:0000313" key="6">
    <source>
        <dbReference type="EMBL" id="GAA3964891.1"/>
    </source>
</evidence>
<organism evidence="6 7">
    <name type="scientific">Pedobacter ginsengiterrae</name>
    <dbReference type="NCBI Taxonomy" id="871696"/>
    <lineage>
        <taxon>Bacteria</taxon>
        <taxon>Pseudomonadati</taxon>
        <taxon>Bacteroidota</taxon>
        <taxon>Sphingobacteriia</taxon>
        <taxon>Sphingobacteriales</taxon>
        <taxon>Sphingobacteriaceae</taxon>
        <taxon>Pedobacter</taxon>
    </lineage>
</organism>
<dbReference type="InterPro" id="IPR036162">
    <property type="entry name" value="Resolvase-like_N_sf"/>
</dbReference>
<keyword evidence="2" id="KW-0238">DNA-binding</keyword>
<dbReference type="PANTHER" id="PTHR30461">
    <property type="entry name" value="DNA-INVERTASE FROM LAMBDOID PROPHAGE"/>
    <property type="match status" value="1"/>
</dbReference>
<dbReference type="InterPro" id="IPR006118">
    <property type="entry name" value="Recombinase_CS"/>
</dbReference>
<dbReference type="EMBL" id="BAABAK010000009">
    <property type="protein sequence ID" value="GAA3964891.1"/>
    <property type="molecule type" value="Genomic_DNA"/>
</dbReference>
<reference evidence="7" key="1">
    <citation type="journal article" date="2019" name="Int. J. Syst. Evol. Microbiol.">
        <title>The Global Catalogue of Microorganisms (GCM) 10K type strain sequencing project: providing services to taxonomists for standard genome sequencing and annotation.</title>
        <authorList>
            <consortium name="The Broad Institute Genomics Platform"/>
            <consortium name="The Broad Institute Genome Sequencing Center for Infectious Disease"/>
            <person name="Wu L."/>
            <person name="Ma J."/>
        </authorList>
    </citation>
    <scope>NUCLEOTIDE SEQUENCE [LARGE SCALE GENOMIC DNA]</scope>
    <source>
        <strain evidence="7">JCM 17338</strain>
    </source>
</reference>
<dbReference type="Gene3D" id="3.40.50.1390">
    <property type="entry name" value="Resolvase, N-terminal catalytic domain"/>
    <property type="match status" value="1"/>
</dbReference>
<dbReference type="PROSITE" id="PS51736">
    <property type="entry name" value="RECOMBINASES_3"/>
    <property type="match status" value="1"/>
</dbReference>
<dbReference type="PANTHER" id="PTHR30461:SF23">
    <property type="entry name" value="DNA RECOMBINASE-RELATED"/>
    <property type="match status" value="1"/>
</dbReference>
<gene>
    <name evidence="6" type="ORF">GCM10022246_17510</name>
</gene>
<sequence length="79" mass="9496">MKIADLYVRVSTDEQAEKGYSLRSQQEVLEKYCELNYIKIRKVFVEDYSAKTFNRPEWKKLMIQIRKTKGKTDLLLFTK</sequence>
<evidence type="ECO:0000256" key="2">
    <source>
        <dbReference type="ARBA" id="ARBA00023125"/>
    </source>
</evidence>
<feature type="domain" description="Resolvase/invertase-type recombinase catalytic" evidence="5">
    <location>
        <begin position="3"/>
        <end position="79"/>
    </location>
</feature>
<evidence type="ECO:0000256" key="1">
    <source>
        <dbReference type="ARBA" id="ARBA00022908"/>
    </source>
</evidence>
<evidence type="ECO:0000256" key="3">
    <source>
        <dbReference type="ARBA" id="ARBA00023172"/>
    </source>
</evidence>
<feature type="active site" description="O-(5'-phospho-DNA)-serine intermediate" evidence="4">
    <location>
        <position position="11"/>
    </location>
</feature>
<dbReference type="InterPro" id="IPR050639">
    <property type="entry name" value="SSR_resolvase"/>
</dbReference>
<evidence type="ECO:0000313" key="7">
    <source>
        <dbReference type="Proteomes" id="UP001501081"/>
    </source>
</evidence>
<protein>
    <recommendedName>
        <fullName evidence="5">Resolvase/invertase-type recombinase catalytic domain-containing protein</fullName>
    </recommendedName>
</protein>
<proteinExistence type="predicted"/>
<dbReference type="Proteomes" id="UP001501081">
    <property type="component" value="Unassembled WGS sequence"/>
</dbReference>
<evidence type="ECO:0000259" key="5">
    <source>
        <dbReference type="PROSITE" id="PS51736"/>
    </source>
</evidence>
<accession>A0ABP7PFV7</accession>
<dbReference type="Pfam" id="PF00239">
    <property type="entry name" value="Resolvase"/>
    <property type="match status" value="1"/>
</dbReference>
<keyword evidence="7" id="KW-1185">Reference proteome</keyword>
<keyword evidence="3" id="KW-0233">DNA recombination</keyword>
<dbReference type="InterPro" id="IPR006119">
    <property type="entry name" value="Resolv_N"/>
</dbReference>
<name>A0ABP7PFV7_9SPHI</name>
<dbReference type="PROSITE" id="PS00397">
    <property type="entry name" value="RECOMBINASES_1"/>
    <property type="match status" value="1"/>
</dbReference>
<evidence type="ECO:0000256" key="4">
    <source>
        <dbReference type="PROSITE-ProRule" id="PRU10137"/>
    </source>
</evidence>
<keyword evidence="1" id="KW-0229">DNA integration</keyword>
<dbReference type="SUPFAM" id="SSF53041">
    <property type="entry name" value="Resolvase-like"/>
    <property type="match status" value="1"/>
</dbReference>
<comment type="caution">
    <text evidence="6">The sequence shown here is derived from an EMBL/GenBank/DDBJ whole genome shotgun (WGS) entry which is preliminary data.</text>
</comment>